<dbReference type="EMBL" id="FRCT01000005">
    <property type="protein sequence ID" value="SHM47966.1"/>
    <property type="molecule type" value="Genomic_DNA"/>
</dbReference>
<protein>
    <submittedName>
        <fullName evidence="2">Glycosyl transferase family 2</fullName>
    </submittedName>
</protein>
<dbReference type="AlphaFoldDB" id="A0A1M7J4P4"/>
<dbReference type="Gene3D" id="3.90.550.10">
    <property type="entry name" value="Spore Coat Polysaccharide Biosynthesis Protein SpsA, Chain A"/>
    <property type="match status" value="1"/>
</dbReference>
<dbReference type="InterPro" id="IPR029044">
    <property type="entry name" value="Nucleotide-diphossugar_trans"/>
</dbReference>
<dbReference type="InterPro" id="IPR001173">
    <property type="entry name" value="Glyco_trans_2-like"/>
</dbReference>
<sequence length="312" mass="36750">MKIAVLLATYNSENYVGELLDSLLDQTFQDFVCYVHDDGSKDKTLDVVREYSSKNPGKFIILDYPSTGSSKANFLSMLKYVKEPYAMFCDHDDVWCSDKIEVSYKSMLKMEQKYPETPVMCFGDMKVVDSHLKEMYPSFFSYTGLDPHRTELRQLLVENVVAGCTVIMNKKLYDAVLKLKSYDNIQMHDLWVALVASAIGKIYYIDKGLLLYRQHESNVVGAEKNISFAKRVKLVLDRLVSREYVKKTKKWHSMFRSQAYELSELPEVPEKTREFLRQFCELKNKNKLSRIMFYKKHHIERRKNNFWFLLWC</sequence>
<evidence type="ECO:0000313" key="2">
    <source>
        <dbReference type="EMBL" id="SHM47966.1"/>
    </source>
</evidence>
<evidence type="ECO:0000313" key="3">
    <source>
        <dbReference type="Proteomes" id="UP000184394"/>
    </source>
</evidence>
<dbReference type="PANTHER" id="PTHR22916:SF3">
    <property type="entry name" value="UDP-GLCNAC:BETAGAL BETA-1,3-N-ACETYLGLUCOSAMINYLTRANSFERASE-LIKE PROTEIN 1"/>
    <property type="match status" value="1"/>
</dbReference>
<dbReference type="Proteomes" id="UP000184394">
    <property type="component" value="Unassembled WGS sequence"/>
</dbReference>
<gene>
    <name evidence="2" type="ORF">SAMN04487860_105132</name>
</gene>
<reference evidence="2 3" key="1">
    <citation type="submission" date="2016-11" db="EMBL/GenBank/DDBJ databases">
        <authorList>
            <person name="Jaros S."/>
            <person name="Januszkiewicz K."/>
            <person name="Wedrychowicz H."/>
        </authorList>
    </citation>
    <scope>NUCLEOTIDE SEQUENCE [LARGE SCALE GENOMIC DNA]</scope>
    <source>
        <strain evidence="2 3">Y1</strain>
    </source>
</reference>
<evidence type="ECO:0000259" key="1">
    <source>
        <dbReference type="Pfam" id="PF00535"/>
    </source>
</evidence>
<dbReference type="GO" id="GO:0016758">
    <property type="term" value="F:hexosyltransferase activity"/>
    <property type="evidence" value="ECO:0007669"/>
    <property type="project" value="UniProtKB-ARBA"/>
</dbReference>
<dbReference type="PANTHER" id="PTHR22916">
    <property type="entry name" value="GLYCOSYLTRANSFERASE"/>
    <property type="match status" value="1"/>
</dbReference>
<name>A0A1M7J4P4_RUMFL</name>
<dbReference type="RefSeq" id="WP_072950180.1">
    <property type="nucleotide sequence ID" value="NZ_FRCT01000005.1"/>
</dbReference>
<accession>A0A1M7J4P4</accession>
<dbReference type="Pfam" id="PF00535">
    <property type="entry name" value="Glycos_transf_2"/>
    <property type="match status" value="1"/>
</dbReference>
<dbReference type="CDD" id="cd04196">
    <property type="entry name" value="GT_2_like_d"/>
    <property type="match status" value="1"/>
</dbReference>
<dbReference type="SUPFAM" id="SSF53448">
    <property type="entry name" value="Nucleotide-diphospho-sugar transferases"/>
    <property type="match status" value="1"/>
</dbReference>
<dbReference type="OrthoDB" id="9802649at2"/>
<feature type="domain" description="Glycosyltransferase 2-like" evidence="1">
    <location>
        <begin position="5"/>
        <end position="110"/>
    </location>
</feature>
<organism evidence="2 3">
    <name type="scientific">Ruminococcus flavefaciens</name>
    <dbReference type="NCBI Taxonomy" id="1265"/>
    <lineage>
        <taxon>Bacteria</taxon>
        <taxon>Bacillati</taxon>
        <taxon>Bacillota</taxon>
        <taxon>Clostridia</taxon>
        <taxon>Eubacteriales</taxon>
        <taxon>Oscillospiraceae</taxon>
        <taxon>Ruminococcus</taxon>
    </lineage>
</organism>
<keyword evidence="2" id="KW-0808">Transferase</keyword>
<proteinExistence type="predicted"/>